<dbReference type="Proteomes" id="UP001634394">
    <property type="component" value="Unassembled WGS sequence"/>
</dbReference>
<name>A0ABD3WRX0_SINWO</name>
<accession>A0ABD3WRX0</accession>
<reference evidence="2 3" key="1">
    <citation type="submission" date="2024-11" db="EMBL/GenBank/DDBJ databases">
        <title>Chromosome-level genome assembly of the freshwater bivalve Anodonta woodiana.</title>
        <authorList>
            <person name="Chen X."/>
        </authorList>
    </citation>
    <scope>NUCLEOTIDE SEQUENCE [LARGE SCALE GENOMIC DNA]</scope>
    <source>
        <strain evidence="2">MN2024</strain>
        <tissue evidence="2">Gills</tissue>
    </source>
</reference>
<proteinExistence type="predicted"/>
<keyword evidence="1" id="KW-0732">Signal</keyword>
<gene>
    <name evidence="2" type="ORF">ACJMK2_034525</name>
</gene>
<dbReference type="EMBL" id="JBJQND010000005">
    <property type="protein sequence ID" value="KAL3876724.1"/>
    <property type="molecule type" value="Genomic_DNA"/>
</dbReference>
<keyword evidence="3" id="KW-1185">Reference proteome</keyword>
<dbReference type="AlphaFoldDB" id="A0ABD3WRX0"/>
<protein>
    <submittedName>
        <fullName evidence="2">Uncharacterized protein</fullName>
    </submittedName>
</protein>
<comment type="caution">
    <text evidence="2">The sequence shown here is derived from an EMBL/GenBank/DDBJ whole genome shotgun (WGS) entry which is preliminary data.</text>
</comment>
<feature type="chain" id="PRO_5044770915" evidence="1">
    <location>
        <begin position="22"/>
        <end position="100"/>
    </location>
</feature>
<evidence type="ECO:0000256" key="1">
    <source>
        <dbReference type="SAM" id="SignalP"/>
    </source>
</evidence>
<evidence type="ECO:0000313" key="3">
    <source>
        <dbReference type="Proteomes" id="UP001634394"/>
    </source>
</evidence>
<organism evidence="2 3">
    <name type="scientific">Sinanodonta woodiana</name>
    <name type="common">Chinese pond mussel</name>
    <name type="synonym">Anodonta woodiana</name>
    <dbReference type="NCBI Taxonomy" id="1069815"/>
    <lineage>
        <taxon>Eukaryota</taxon>
        <taxon>Metazoa</taxon>
        <taxon>Spiralia</taxon>
        <taxon>Lophotrochozoa</taxon>
        <taxon>Mollusca</taxon>
        <taxon>Bivalvia</taxon>
        <taxon>Autobranchia</taxon>
        <taxon>Heteroconchia</taxon>
        <taxon>Palaeoheterodonta</taxon>
        <taxon>Unionida</taxon>
        <taxon>Unionoidea</taxon>
        <taxon>Unionidae</taxon>
        <taxon>Unioninae</taxon>
        <taxon>Sinanodonta</taxon>
    </lineage>
</organism>
<evidence type="ECO:0000313" key="2">
    <source>
        <dbReference type="EMBL" id="KAL3876724.1"/>
    </source>
</evidence>
<feature type="signal peptide" evidence="1">
    <location>
        <begin position="1"/>
        <end position="21"/>
    </location>
</feature>
<sequence>MKELFVVTFCLLLVVVLETRGFPYSDFQDDLFDNNDVIELKDNEFRRQIRGWEPKKLSPRRFYHVYGKRNALENDRSDLLISNLDYPDQSHDFDEWYNGQ</sequence>